<organism evidence="1 2">
    <name type="scientific">Colletotrichum chrysophilum</name>
    <dbReference type="NCBI Taxonomy" id="1836956"/>
    <lineage>
        <taxon>Eukaryota</taxon>
        <taxon>Fungi</taxon>
        <taxon>Dikarya</taxon>
        <taxon>Ascomycota</taxon>
        <taxon>Pezizomycotina</taxon>
        <taxon>Sordariomycetes</taxon>
        <taxon>Hypocreomycetidae</taxon>
        <taxon>Glomerellales</taxon>
        <taxon>Glomerellaceae</taxon>
        <taxon>Colletotrichum</taxon>
        <taxon>Colletotrichum gloeosporioides species complex</taxon>
    </lineage>
</organism>
<keyword evidence="2" id="KW-1185">Reference proteome</keyword>
<dbReference type="Proteomes" id="UP001243330">
    <property type="component" value="Unassembled WGS sequence"/>
</dbReference>
<name>A0AAD9AE32_9PEZI</name>
<comment type="caution">
    <text evidence="1">The sequence shown here is derived from an EMBL/GenBank/DDBJ whole genome shotgun (WGS) entry which is preliminary data.</text>
</comment>
<dbReference type="EMBL" id="JAQOWY010000237">
    <property type="protein sequence ID" value="KAK1846403.1"/>
    <property type="molecule type" value="Genomic_DNA"/>
</dbReference>
<reference evidence="1" key="1">
    <citation type="submission" date="2023-01" db="EMBL/GenBank/DDBJ databases">
        <title>Colletotrichum chrysophilum M932 genome sequence.</title>
        <authorList>
            <person name="Baroncelli R."/>
        </authorList>
    </citation>
    <scope>NUCLEOTIDE SEQUENCE</scope>
    <source>
        <strain evidence="1">M932</strain>
    </source>
</reference>
<gene>
    <name evidence="1" type="ORF">CCHR01_10949</name>
</gene>
<accession>A0AAD9AE32</accession>
<proteinExistence type="predicted"/>
<evidence type="ECO:0000313" key="1">
    <source>
        <dbReference type="EMBL" id="KAK1846403.1"/>
    </source>
</evidence>
<protein>
    <submittedName>
        <fullName evidence="1">Uncharacterized protein</fullName>
    </submittedName>
</protein>
<dbReference type="AlphaFoldDB" id="A0AAD9AE32"/>
<evidence type="ECO:0000313" key="2">
    <source>
        <dbReference type="Proteomes" id="UP001243330"/>
    </source>
</evidence>
<sequence length="120" mass="13312">MLQPYPTVKGVSTRGDSPIFPKISRSRVFRKDDSATGGGSGGRLLLYLSVIRHARLLKSISAGARQSYLTFVSKGGKCIPCMWDSRLPRYHLLVVVAPYMTPYSTRRGFHSLGDNSFRSC</sequence>